<name>A0A975K3C9_9SPHN</name>
<dbReference type="Gene3D" id="3.50.50.60">
    <property type="entry name" value="FAD/NAD(P)-binding domain"/>
    <property type="match status" value="2"/>
</dbReference>
<evidence type="ECO:0000313" key="7">
    <source>
        <dbReference type="EMBL" id="QUT04139.1"/>
    </source>
</evidence>
<dbReference type="KEGG" id="spph:KFK14_13415"/>
<comment type="cofactor">
    <cofactor evidence="1">
        <name>FAD</name>
        <dbReference type="ChEBI" id="CHEBI:57692"/>
    </cofactor>
</comment>
<dbReference type="Proteomes" id="UP000681425">
    <property type="component" value="Chromosome"/>
</dbReference>
<sequence length="553" mass="59448">MNDYDVIVLGTGAAGLTAAITAHEGGARVGVFEKAETVGGTSAWSGGQIWIPNNPHELAEGKEDSREKALTYLMSLSHGMIDPAMAEAYIDTGPEMIHFLEARTPVEFYAIPDFPDYHPEFPGGMPEGGRTLECPTYPYGELGAWKDRVGTSPYYPDFTFTIGETTLGKPVPTPAPPEVKEQRRRNDERGMGLALIGRLLKGCLDRGIEPHTESRALELVIEDGAVAGVRFEGPDGPFTVRAGQVILATGGFEWNKDMIRAFTRGPLTHPVSIKTNTGDGLKMAMRAGAMLGNMREAWWMPVIEVPTEINPMGRQLLTYERTMPGTLMVNRHGKRFTNEASNYNAFGAAFHEQDVSRFEYGNLPCWLIFNQDFYAKWPFVGGLPDSFGGDARPPQWIPSADTLEGLAERVGIDPAQLGKTVKTFNAYAEAGEDPDFRRGESANDLWWGDPAHRGSKRATLGPLGDGPYYAVEVKSGCLGTKGGPQTDTRARVLDVDGAAIPGLFAAGNVMASPMGMTYGGAGGTLGPGMVFGYLAGKTAGENVAAVGKATESV</sequence>
<dbReference type="InterPro" id="IPR003953">
    <property type="entry name" value="FAD-dep_OxRdtase_2_FAD-bd"/>
</dbReference>
<evidence type="ECO:0000256" key="5">
    <source>
        <dbReference type="SAM" id="MobiDB-lite"/>
    </source>
</evidence>
<dbReference type="AlphaFoldDB" id="A0A975K3C9"/>
<evidence type="ECO:0000256" key="3">
    <source>
        <dbReference type="ARBA" id="ARBA00022827"/>
    </source>
</evidence>
<feature type="domain" description="FAD-dependent oxidoreductase 2 FAD-binding" evidence="6">
    <location>
        <begin position="5"/>
        <end position="525"/>
    </location>
</feature>
<dbReference type="GO" id="GO:0008202">
    <property type="term" value="P:steroid metabolic process"/>
    <property type="evidence" value="ECO:0007669"/>
    <property type="project" value="UniProtKB-ARBA"/>
</dbReference>
<dbReference type="PRINTS" id="PR00411">
    <property type="entry name" value="PNDRDTASEI"/>
</dbReference>
<dbReference type="RefSeq" id="WP_212608024.1">
    <property type="nucleotide sequence ID" value="NZ_CP073910.1"/>
</dbReference>
<accession>A0A975K3C9</accession>
<keyword evidence="8" id="KW-1185">Reference proteome</keyword>
<dbReference type="InterPro" id="IPR027477">
    <property type="entry name" value="Succ_DH/fumarate_Rdtase_cat_sf"/>
</dbReference>
<feature type="region of interest" description="Disordered" evidence="5">
    <location>
        <begin position="165"/>
        <end position="186"/>
    </location>
</feature>
<evidence type="ECO:0000256" key="4">
    <source>
        <dbReference type="ARBA" id="ARBA00023002"/>
    </source>
</evidence>
<protein>
    <submittedName>
        <fullName evidence="7">FAD-binding protein</fullName>
    </submittedName>
</protein>
<dbReference type="SUPFAM" id="SSF51905">
    <property type="entry name" value="FAD/NAD(P)-binding domain"/>
    <property type="match status" value="1"/>
</dbReference>
<evidence type="ECO:0000256" key="1">
    <source>
        <dbReference type="ARBA" id="ARBA00001974"/>
    </source>
</evidence>
<dbReference type="Pfam" id="PF00890">
    <property type="entry name" value="FAD_binding_2"/>
    <property type="match status" value="1"/>
</dbReference>
<evidence type="ECO:0000313" key="8">
    <source>
        <dbReference type="Proteomes" id="UP000681425"/>
    </source>
</evidence>
<reference evidence="7" key="1">
    <citation type="submission" date="2021-04" db="EMBL/GenBank/DDBJ databases">
        <title>Isolation of p-tert-butylphenol degrading bacteria Sphingobium phenoxybenzoativorans Tas13 from active sludge.</title>
        <authorList>
            <person name="Li Y."/>
        </authorList>
    </citation>
    <scope>NUCLEOTIDE SEQUENCE</scope>
    <source>
        <strain evidence="7">Tas13</strain>
    </source>
</reference>
<proteinExistence type="predicted"/>
<dbReference type="GO" id="GO:0016491">
    <property type="term" value="F:oxidoreductase activity"/>
    <property type="evidence" value="ECO:0007669"/>
    <property type="project" value="UniProtKB-KW"/>
</dbReference>
<dbReference type="PANTHER" id="PTHR43400:SF10">
    <property type="entry name" value="3-OXOSTEROID 1-DEHYDROGENASE"/>
    <property type="match status" value="1"/>
</dbReference>
<dbReference type="InterPro" id="IPR036188">
    <property type="entry name" value="FAD/NAD-bd_sf"/>
</dbReference>
<dbReference type="InterPro" id="IPR050315">
    <property type="entry name" value="FAD-oxidoreductase_2"/>
</dbReference>
<dbReference type="EMBL" id="CP073910">
    <property type="protein sequence ID" value="QUT04139.1"/>
    <property type="molecule type" value="Genomic_DNA"/>
</dbReference>
<organism evidence="7 8">
    <name type="scientific">Sphingobium phenoxybenzoativorans</name>
    <dbReference type="NCBI Taxonomy" id="1592790"/>
    <lineage>
        <taxon>Bacteria</taxon>
        <taxon>Pseudomonadati</taxon>
        <taxon>Pseudomonadota</taxon>
        <taxon>Alphaproteobacteria</taxon>
        <taxon>Sphingomonadales</taxon>
        <taxon>Sphingomonadaceae</taxon>
        <taxon>Sphingobium</taxon>
    </lineage>
</organism>
<evidence type="ECO:0000259" key="6">
    <source>
        <dbReference type="Pfam" id="PF00890"/>
    </source>
</evidence>
<gene>
    <name evidence="7" type="ORF">KFK14_13415</name>
</gene>
<keyword evidence="2" id="KW-0285">Flavoprotein</keyword>
<dbReference type="SUPFAM" id="SSF56425">
    <property type="entry name" value="Succinate dehydrogenase/fumarate reductase flavoprotein, catalytic domain"/>
    <property type="match status" value="1"/>
</dbReference>
<keyword evidence="4" id="KW-0560">Oxidoreductase</keyword>
<evidence type="ECO:0000256" key="2">
    <source>
        <dbReference type="ARBA" id="ARBA00022630"/>
    </source>
</evidence>
<keyword evidence="3" id="KW-0274">FAD</keyword>
<dbReference type="PANTHER" id="PTHR43400">
    <property type="entry name" value="FUMARATE REDUCTASE"/>
    <property type="match status" value="1"/>
</dbReference>